<organism evidence="4 5">
    <name type="scientific">Acer saccharum</name>
    <name type="common">Sugar maple</name>
    <dbReference type="NCBI Taxonomy" id="4024"/>
    <lineage>
        <taxon>Eukaryota</taxon>
        <taxon>Viridiplantae</taxon>
        <taxon>Streptophyta</taxon>
        <taxon>Embryophyta</taxon>
        <taxon>Tracheophyta</taxon>
        <taxon>Spermatophyta</taxon>
        <taxon>Magnoliopsida</taxon>
        <taxon>eudicotyledons</taxon>
        <taxon>Gunneridae</taxon>
        <taxon>Pentapetalae</taxon>
        <taxon>rosids</taxon>
        <taxon>malvids</taxon>
        <taxon>Sapindales</taxon>
        <taxon>Sapindaceae</taxon>
        <taxon>Hippocastanoideae</taxon>
        <taxon>Acereae</taxon>
        <taxon>Acer</taxon>
    </lineage>
</organism>
<evidence type="ECO:0000313" key="5">
    <source>
        <dbReference type="Proteomes" id="UP001168877"/>
    </source>
</evidence>
<name>A0AA39VJN1_ACESA</name>
<dbReference type="GO" id="GO:0008270">
    <property type="term" value="F:zinc ion binding"/>
    <property type="evidence" value="ECO:0007669"/>
    <property type="project" value="UniProtKB-KW"/>
</dbReference>
<feature type="region of interest" description="Disordered" evidence="2">
    <location>
        <begin position="161"/>
        <end position="205"/>
    </location>
</feature>
<dbReference type="PROSITE" id="PS50158">
    <property type="entry name" value="ZF_CCHC"/>
    <property type="match status" value="1"/>
</dbReference>
<dbReference type="Proteomes" id="UP001168877">
    <property type="component" value="Unassembled WGS sequence"/>
</dbReference>
<accession>A0AA39VJN1</accession>
<gene>
    <name evidence="4" type="ORF">LWI29_034634</name>
</gene>
<evidence type="ECO:0000259" key="3">
    <source>
        <dbReference type="PROSITE" id="PS50158"/>
    </source>
</evidence>
<keyword evidence="5" id="KW-1185">Reference proteome</keyword>
<reference evidence="4" key="2">
    <citation type="submission" date="2023-06" db="EMBL/GenBank/DDBJ databases">
        <authorList>
            <person name="Swenson N.G."/>
            <person name="Wegrzyn J.L."/>
            <person name="Mcevoy S.L."/>
        </authorList>
    </citation>
    <scope>NUCLEOTIDE SEQUENCE</scope>
    <source>
        <strain evidence="4">NS2018</strain>
        <tissue evidence="4">Leaf</tissue>
    </source>
</reference>
<feature type="domain" description="CCHC-type" evidence="3">
    <location>
        <begin position="123"/>
        <end position="136"/>
    </location>
</feature>
<dbReference type="InterPro" id="IPR036875">
    <property type="entry name" value="Znf_CCHC_sf"/>
</dbReference>
<dbReference type="SUPFAM" id="SSF57756">
    <property type="entry name" value="Retrovirus zinc finger-like domains"/>
    <property type="match status" value="1"/>
</dbReference>
<keyword evidence="1" id="KW-0863">Zinc-finger</keyword>
<dbReference type="InterPro" id="IPR001878">
    <property type="entry name" value="Znf_CCHC"/>
</dbReference>
<dbReference type="AlphaFoldDB" id="A0AA39VJN1"/>
<keyword evidence="1" id="KW-0862">Zinc</keyword>
<feature type="compositionally biased region" description="Basic and acidic residues" evidence="2">
    <location>
        <begin position="166"/>
        <end position="190"/>
    </location>
</feature>
<evidence type="ECO:0000256" key="1">
    <source>
        <dbReference type="PROSITE-ProRule" id="PRU00047"/>
    </source>
</evidence>
<evidence type="ECO:0000256" key="2">
    <source>
        <dbReference type="SAM" id="MobiDB-lite"/>
    </source>
</evidence>
<dbReference type="GO" id="GO:0003676">
    <property type="term" value="F:nucleic acid binding"/>
    <property type="evidence" value="ECO:0007669"/>
    <property type="project" value="InterPro"/>
</dbReference>
<dbReference type="EMBL" id="JAUESC010000384">
    <property type="protein sequence ID" value="KAK0583210.1"/>
    <property type="molecule type" value="Genomic_DNA"/>
</dbReference>
<reference evidence="4" key="1">
    <citation type="journal article" date="2022" name="Plant J.">
        <title>Strategies of tolerance reflected in two North American maple genomes.</title>
        <authorList>
            <person name="McEvoy S.L."/>
            <person name="Sezen U.U."/>
            <person name="Trouern-Trend A."/>
            <person name="McMahon S.M."/>
            <person name="Schaberg P.G."/>
            <person name="Yang J."/>
            <person name="Wegrzyn J.L."/>
            <person name="Swenson N.G."/>
        </authorList>
    </citation>
    <scope>NUCLEOTIDE SEQUENCE</scope>
    <source>
        <strain evidence="4">NS2018</strain>
    </source>
</reference>
<proteinExistence type="predicted"/>
<protein>
    <recommendedName>
        <fullName evidence="3">CCHC-type domain-containing protein</fullName>
    </recommendedName>
</protein>
<keyword evidence="1" id="KW-0479">Metal-binding</keyword>
<comment type="caution">
    <text evidence="4">The sequence shown here is derived from an EMBL/GenBank/DDBJ whole genome shotgun (WGS) entry which is preliminary data.</text>
</comment>
<sequence length="232" mass="25605">MQFDLLAVVEPELHMHGGYDPENEAGHRETRSKGEGGYDNDLRSYIESWFEQIDLKIDKLLADRVHVPVPPIPVAPVPHVPVAPIPPVPPIPVAPQPTSQPTWSAKYTRSYVITAFDVAGWDCFRCGRLGHVIGDCLEKVDKGSGEDLLFGSCLRASSMIRGDPSQNRKEVHRGGREKSGSETLVKDRVGNRGTSRMSDQSRRDKGKVTIQSLLCHRKTLISGKIWGCISTG</sequence>
<evidence type="ECO:0000313" key="4">
    <source>
        <dbReference type="EMBL" id="KAK0583210.1"/>
    </source>
</evidence>
<feature type="region of interest" description="Disordered" evidence="2">
    <location>
        <begin position="14"/>
        <end position="37"/>
    </location>
</feature>